<accession>A0A132ALK6</accession>
<dbReference type="Gene3D" id="3.40.366.10">
    <property type="entry name" value="Malonyl-Coenzyme A Acyl Carrier Protein, domain 2"/>
    <property type="match status" value="1"/>
</dbReference>
<feature type="active site" description="Proton donor; for dehydratase activity" evidence="16">
    <location>
        <position position="1119"/>
    </location>
</feature>
<dbReference type="Pfam" id="PF00698">
    <property type="entry name" value="Acyl_transf_1"/>
    <property type="match status" value="1"/>
</dbReference>
<feature type="region of interest" description="C-terminal hotdog fold" evidence="16">
    <location>
        <begin position="1069"/>
        <end position="1194"/>
    </location>
</feature>
<dbReference type="InterPro" id="IPR032821">
    <property type="entry name" value="PKS_assoc"/>
</dbReference>
<dbReference type="Gene3D" id="3.90.180.10">
    <property type="entry name" value="Medium-chain alcohol dehydrogenases, catalytic domain"/>
    <property type="match status" value="1"/>
</dbReference>
<evidence type="ECO:0000259" key="18">
    <source>
        <dbReference type="PROSITE" id="PS52019"/>
    </source>
</evidence>
<comment type="caution">
    <text evidence="19">The sequence shown here is derived from an EMBL/GenBank/DDBJ whole genome shotgun (WGS) entry which is preliminary data.</text>
</comment>
<keyword evidence="3" id="KW-0596">Phosphopantetheine</keyword>
<dbReference type="Gene3D" id="3.40.50.720">
    <property type="entry name" value="NAD(P)-binding Rossmann-like Domain"/>
    <property type="match status" value="1"/>
</dbReference>
<evidence type="ECO:0000256" key="6">
    <source>
        <dbReference type="ARBA" id="ARBA00022679"/>
    </source>
</evidence>
<dbReference type="InterPro" id="IPR016036">
    <property type="entry name" value="Malonyl_transacylase_ACP-bd"/>
</dbReference>
<dbReference type="CDD" id="cd05195">
    <property type="entry name" value="enoyl_red"/>
    <property type="match status" value="1"/>
</dbReference>
<dbReference type="Pfam" id="PF16197">
    <property type="entry name" value="KAsynt_C_assoc"/>
    <property type="match status" value="1"/>
</dbReference>
<evidence type="ECO:0000256" key="16">
    <source>
        <dbReference type="PROSITE-ProRule" id="PRU01363"/>
    </source>
</evidence>
<dbReference type="InterPro" id="IPR014043">
    <property type="entry name" value="Acyl_transferase_dom"/>
</dbReference>
<keyword evidence="7" id="KW-0378">Hydrolase</keyword>
<dbReference type="EMBL" id="JXLN01017318">
    <property type="protein sequence ID" value="KPM11475.1"/>
    <property type="molecule type" value="Genomic_DNA"/>
</dbReference>
<name>A0A132ALK6_SARSC</name>
<evidence type="ECO:0000259" key="17">
    <source>
        <dbReference type="PROSITE" id="PS52004"/>
    </source>
</evidence>
<evidence type="ECO:0000256" key="9">
    <source>
        <dbReference type="ARBA" id="ARBA00022857"/>
    </source>
</evidence>
<dbReference type="PROSITE" id="PS52019">
    <property type="entry name" value="PKS_MFAS_DH"/>
    <property type="match status" value="1"/>
</dbReference>
<reference evidence="19 20" key="1">
    <citation type="journal article" date="2015" name="Parasit. Vectors">
        <title>Draft genome of the scabies mite.</title>
        <authorList>
            <person name="Rider S.D.Jr."/>
            <person name="Morgan M.S."/>
            <person name="Arlian L.G."/>
        </authorList>
    </citation>
    <scope>NUCLEOTIDE SEQUENCE [LARGE SCALE GENOMIC DNA]</scope>
    <source>
        <strain evidence="19">Arlian Lab</strain>
    </source>
</reference>
<keyword evidence="12" id="KW-0443">Lipid metabolism</keyword>
<dbReference type="SUPFAM" id="SSF55048">
    <property type="entry name" value="Probable ACP-binding domain of malonyl-CoA ACP transacylase"/>
    <property type="match status" value="1"/>
</dbReference>
<dbReference type="PROSITE" id="PS00606">
    <property type="entry name" value="KS3_1"/>
    <property type="match status" value="1"/>
</dbReference>
<evidence type="ECO:0000256" key="14">
    <source>
        <dbReference type="ARBA" id="ARBA00023268"/>
    </source>
</evidence>
<dbReference type="SUPFAM" id="SSF52151">
    <property type="entry name" value="FabD/lysophospholipase-like"/>
    <property type="match status" value="1"/>
</dbReference>
<dbReference type="Pfam" id="PF21149">
    <property type="entry name" value="FAS_pseudo-KR"/>
    <property type="match status" value="1"/>
</dbReference>
<dbReference type="Gene3D" id="3.10.129.110">
    <property type="entry name" value="Polyketide synthase dehydratase"/>
    <property type="match status" value="1"/>
</dbReference>
<dbReference type="SMART" id="SM00825">
    <property type="entry name" value="PKS_KS"/>
    <property type="match status" value="1"/>
</dbReference>
<dbReference type="InterPro" id="IPR011032">
    <property type="entry name" value="GroES-like_sf"/>
</dbReference>
<dbReference type="InterPro" id="IPR016039">
    <property type="entry name" value="Thiolase-like"/>
</dbReference>
<feature type="domain" description="PKS/mFAS DH" evidence="18">
    <location>
        <begin position="921"/>
        <end position="1194"/>
    </location>
</feature>
<dbReference type="InterPro" id="IPR001227">
    <property type="entry name" value="Ac_transferase_dom_sf"/>
</dbReference>
<sequence>MTLENQIIEEIEEQPEGLNIKTSEEAIYVYKNYSKQKIEQRDEIQRRNACKPEWIIRDDIVVSGMSGRFPESDSVEEFATNLYNNVDLIVEDERRWPFNYMGLPKGCGKIKNIGAFDNEFFRIDVKEADHMDAQVRIMLEITYEALWDAGIDPTTLANTNTGVFLGNCFDEFLAAHSEDGINLPEYKQCFFAMLHNVYGFQGPAKHFDSACASGFSALHEAMVSLRSGECERALVVGLNICLRAGTQKQFLILNMLSPDGHCKCLDDDANGYAKGEACAAIVLQRRSEAKRIYATIVHTKTNCDGYKDLGITYPSFEIQRELISNTYREIGIDPNEVDYCEAHCTGTQAGDPSEMRAIVESMCVNRDKPLLIGAIKSIIGHTEASSGICSLIKTILSFERELIPANLFMDKINHRIDGLVSGQLLPIVENTPFKGNLIGLNCFGFGGVNVHAIIRKNPKEPISNDCFGNLPRLILFCGRNFKTLEKIEKFLLQNNPKEVTKDFLGLLNEISKTSPLPAKKINGMNHRQFLLATPDASGSKLNFTQRSASNKIEEISTPPICFVYTGMGCQWSGMGEDLDRIPVIAEVFDRCSTALKQLNEEISLESLLTSNEPKLLQSSPINSFVAIAAIQIALTELLKFLDIQPDHYIGHSIGELLCAYADGCLTLEETIQCAYLRGKSIEEMLIKRNRFGGMAALGCTLEQANEYCRKYSKGKISIACLNSIESVTVSGPKEEMEKFLQTIQKNEPDLFVRPVNSSNIAFHCSMIDDFRSPLIESLQNVIKTKRSISSKWLGTTYEQRIEDFDANYLADNLIKPVRFYQTFQKLPKESIFIEIAPHNLLKSIIKRNLLDRSENSFRYSGMLTKLVSPRESNENLMNLLENIGRLYLLGLNLKIESLYPKVEFPVSRTTPSLNSFIVWEHTKNFKCLQYPEFFNYDRLAQSLKQFDLQTPTERFYSDHCIDGRVLFPATGYLYLAWEMIAKILNVPKESFPIIFEDVFLHRATIMNKSGLTSFTMKFNQSSGSFSIMESGTLTTTGKVYLPRHDDPNIFSLQYLLDGVDKLRTEHRCRLELKIKDIYKEFRLRGYDYGQEFQSIQHLEVFDKTALAKICYKNWITFVDGMIQTAVIGRPIRGLFVPVRLKYLRFDPKIFFENLNRSETKILDTMFDGRLNIGVAKGIEFQGIKANLAPRKLNTVQPIEEISEFVKHFEFDLPLAFDRFDSEDDRLRSTELLRSYQDDCHRMIVKSHSDESIESELIESKRIKPILWNYLKELLAIKSKEEFDPDQQRETLFDIECDRLFDHYLNELFLRPSLETVMENILGQNVNILEVGQTKWIVADEILRLIKMDTFRIDFNYHLLHPSASTLSADRLQSISSHHEWLADKSKFPTHLEKMDLIVYKDSSIFPLKPQQRIDYNSLLESIKDCLNDERFALFLLRDQVYPIERALSEIFGISIEQNIADKFRVQELLNLIDKSPLRLISHRSNQMGVHAILIRKISYKIITQDQHFINLTSNLEDWFDELQIQLKQSAQHSTDDDSKRFIWLIANEDHSGVIGMVNCLRREPNGDKIRCLLNLDEKNRPIDYESELFRKILQNNLFMNIIDYDGSFGAIHHFQLFLNESKPIPVKHCFLNVVTRGDLSSLQWFESQHKHIDSDGGAKRGENLFTVYYAPLNFRDIMLATGKLPPDALPDDMGLDDCILGLEFAGRNSQGQRVMGMVPSKGLASTLILNNDEFVWTIPEGWSMEEASTVPVAYATAYYALCIRGKLKRNETVLIHSGSGAVGQAAISICLSYQCRLFIT</sequence>
<evidence type="ECO:0000256" key="2">
    <source>
        <dbReference type="ARBA" id="ARBA00018769"/>
    </source>
</evidence>
<dbReference type="Gene3D" id="3.30.70.3290">
    <property type="match status" value="1"/>
</dbReference>
<dbReference type="InterPro" id="IPR016035">
    <property type="entry name" value="Acyl_Trfase/lysoPLipase"/>
</dbReference>
<feature type="non-terminal residue" evidence="19">
    <location>
        <position position="1"/>
    </location>
</feature>
<evidence type="ECO:0000256" key="10">
    <source>
        <dbReference type="ARBA" id="ARBA00023002"/>
    </source>
</evidence>
<dbReference type="GO" id="GO:0016787">
    <property type="term" value="F:hydrolase activity"/>
    <property type="evidence" value="ECO:0007669"/>
    <property type="project" value="UniProtKB-KW"/>
</dbReference>
<dbReference type="VEuPathDB" id="VectorBase:SSCA006489"/>
<evidence type="ECO:0000313" key="20">
    <source>
        <dbReference type="Proteomes" id="UP000616769"/>
    </source>
</evidence>
<dbReference type="GO" id="GO:0004312">
    <property type="term" value="F:fatty acid synthase activity"/>
    <property type="evidence" value="ECO:0007669"/>
    <property type="project" value="UniProtKB-EC"/>
</dbReference>
<dbReference type="InterPro" id="IPR020841">
    <property type="entry name" value="PKS_Beta-ketoAc_synthase_dom"/>
</dbReference>
<keyword evidence="4" id="KW-0444">Lipid biosynthesis</keyword>
<feature type="active site" description="Proton acceptor; for dehydratase activity" evidence="16">
    <location>
        <position position="959"/>
    </location>
</feature>
<dbReference type="InterPro" id="IPR049391">
    <property type="entry name" value="FAS_pseudo-KR"/>
</dbReference>
<keyword evidence="10" id="KW-0560">Oxidoreductase</keyword>
<dbReference type="InterPro" id="IPR042104">
    <property type="entry name" value="PKS_dehydratase_sf"/>
</dbReference>
<proteinExistence type="predicted"/>
<dbReference type="Pfam" id="PF02801">
    <property type="entry name" value="Ketoacyl-synt_C"/>
    <property type="match status" value="1"/>
</dbReference>
<dbReference type="GO" id="GO:0006633">
    <property type="term" value="P:fatty acid biosynthetic process"/>
    <property type="evidence" value="ECO:0007669"/>
    <property type="project" value="UniProtKB-UniPathway"/>
</dbReference>
<protein>
    <recommendedName>
        <fullName evidence="2">Fatty acid synthase</fullName>
        <ecNumber evidence="1">2.3.1.85</ecNumber>
    </recommendedName>
</protein>
<dbReference type="OrthoDB" id="329835at2759"/>
<evidence type="ECO:0000256" key="15">
    <source>
        <dbReference type="ARBA" id="ARBA00044883"/>
    </source>
</evidence>
<keyword evidence="6" id="KW-0808">Transferase</keyword>
<dbReference type="Pfam" id="PF14765">
    <property type="entry name" value="PS-DH"/>
    <property type="match status" value="1"/>
</dbReference>
<feature type="region of interest" description="N-terminal hotdog fold" evidence="16">
    <location>
        <begin position="921"/>
        <end position="1056"/>
    </location>
</feature>
<evidence type="ECO:0000256" key="8">
    <source>
        <dbReference type="ARBA" id="ARBA00022832"/>
    </source>
</evidence>
<dbReference type="SMART" id="SM00829">
    <property type="entry name" value="PKS_ER"/>
    <property type="match status" value="1"/>
</dbReference>
<dbReference type="GO" id="GO:0004315">
    <property type="term" value="F:3-oxoacyl-[acyl-carrier-protein] synthase activity"/>
    <property type="evidence" value="ECO:0007669"/>
    <property type="project" value="InterPro"/>
</dbReference>
<evidence type="ECO:0000256" key="3">
    <source>
        <dbReference type="ARBA" id="ARBA00022450"/>
    </source>
</evidence>
<dbReference type="SUPFAM" id="SSF53901">
    <property type="entry name" value="Thiolase-like"/>
    <property type="match status" value="1"/>
</dbReference>
<dbReference type="CDD" id="cd00833">
    <property type="entry name" value="PKS"/>
    <property type="match status" value="1"/>
</dbReference>
<evidence type="ECO:0000256" key="13">
    <source>
        <dbReference type="ARBA" id="ARBA00023160"/>
    </source>
</evidence>
<dbReference type="UniPathway" id="UPA00094"/>
<organism evidence="19 20">
    <name type="scientific">Sarcoptes scabiei</name>
    <name type="common">Itch mite</name>
    <name type="synonym">Acarus scabiei</name>
    <dbReference type="NCBI Taxonomy" id="52283"/>
    <lineage>
        <taxon>Eukaryota</taxon>
        <taxon>Metazoa</taxon>
        <taxon>Ecdysozoa</taxon>
        <taxon>Arthropoda</taxon>
        <taxon>Chelicerata</taxon>
        <taxon>Arachnida</taxon>
        <taxon>Acari</taxon>
        <taxon>Acariformes</taxon>
        <taxon>Sarcoptiformes</taxon>
        <taxon>Astigmata</taxon>
        <taxon>Psoroptidia</taxon>
        <taxon>Sarcoptoidea</taxon>
        <taxon>Sarcoptidae</taxon>
        <taxon>Sarcoptinae</taxon>
        <taxon>Sarcoptes</taxon>
    </lineage>
</organism>
<dbReference type="InterPro" id="IPR049552">
    <property type="entry name" value="PKS_DH_N"/>
</dbReference>
<dbReference type="SMART" id="SM00827">
    <property type="entry name" value="PKS_AT"/>
    <property type="match status" value="1"/>
</dbReference>
<gene>
    <name evidence="19" type="ORF">QR98_0100460</name>
</gene>
<dbReference type="Gene3D" id="3.40.47.10">
    <property type="match status" value="1"/>
</dbReference>
<dbReference type="InterPro" id="IPR020843">
    <property type="entry name" value="ER"/>
</dbReference>
<dbReference type="InterPro" id="IPR049551">
    <property type="entry name" value="PKS_DH_C"/>
</dbReference>
<dbReference type="Gene3D" id="3.40.50.150">
    <property type="entry name" value="Vaccinia Virus protein VP39"/>
    <property type="match status" value="1"/>
</dbReference>
<feature type="domain" description="Ketosynthase family 3 (KS3)" evidence="17">
    <location>
        <begin position="57"/>
        <end position="456"/>
    </location>
</feature>
<evidence type="ECO:0000256" key="4">
    <source>
        <dbReference type="ARBA" id="ARBA00022516"/>
    </source>
</evidence>
<dbReference type="PANTHER" id="PTHR43775:SF7">
    <property type="entry name" value="FATTY ACID SYNTHASE"/>
    <property type="match status" value="1"/>
</dbReference>
<dbReference type="InterPro" id="IPR049900">
    <property type="entry name" value="PKS_mFAS_DH"/>
</dbReference>
<dbReference type="Pfam" id="PF21089">
    <property type="entry name" value="PKS_DH_N"/>
    <property type="match status" value="1"/>
</dbReference>
<evidence type="ECO:0000256" key="1">
    <source>
        <dbReference type="ARBA" id="ARBA00012873"/>
    </source>
</evidence>
<dbReference type="SUPFAM" id="SSF50129">
    <property type="entry name" value="GroES-like"/>
    <property type="match status" value="1"/>
</dbReference>
<comment type="catalytic activity">
    <reaction evidence="15">
        <text>acetyl-CoA + n malonyl-CoA + 2n NADPH + 2n H(+) = a long-chain fatty acid + (n+1) CoA + n CO2 + 2n NADP(+).</text>
        <dbReference type="EC" id="2.3.1.85"/>
    </reaction>
</comment>
<dbReference type="EC" id="2.3.1.85" evidence="1"/>
<dbReference type="PROSITE" id="PS52004">
    <property type="entry name" value="KS3_2"/>
    <property type="match status" value="1"/>
</dbReference>
<evidence type="ECO:0000313" key="19">
    <source>
        <dbReference type="EMBL" id="KPM11475.1"/>
    </source>
</evidence>
<keyword evidence="8" id="KW-0276">Fatty acid metabolism</keyword>
<dbReference type="InterPro" id="IPR029063">
    <property type="entry name" value="SAM-dependent_MTases_sf"/>
</dbReference>
<dbReference type="PANTHER" id="PTHR43775">
    <property type="entry name" value="FATTY ACID SYNTHASE"/>
    <property type="match status" value="1"/>
</dbReference>
<evidence type="ECO:0000256" key="12">
    <source>
        <dbReference type="ARBA" id="ARBA00023098"/>
    </source>
</evidence>
<dbReference type="GO" id="GO:0016491">
    <property type="term" value="F:oxidoreductase activity"/>
    <property type="evidence" value="ECO:0007669"/>
    <property type="project" value="UniProtKB-KW"/>
</dbReference>
<dbReference type="InterPro" id="IPR018201">
    <property type="entry name" value="Ketoacyl_synth_AS"/>
</dbReference>
<dbReference type="InterPro" id="IPR014031">
    <property type="entry name" value="Ketoacyl_synth_C"/>
</dbReference>
<dbReference type="InterPro" id="IPR014030">
    <property type="entry name" value="Ketoacyl_synth_N"/>
</dbReference>
<keyword evidence="9" id="KW-0521">NADP</keyword>
<dbReference type="InterPro" id="IPR050091">
    <property type="entry name" value="PKS_NRPS_Biosynth_Enz"/>
</dbReference>
<keyword evidence="13" id="KW-0275">Fatty acid biosynthesis</keyword>
<evidence type="ECO:0000256" key="7">
    <source>
        <dbReference type="ARBA" id="ARBA00022801"/>
    </source>
</evidence>
<dbReference type="Proteomes" id="UP000616769">
    <property type="component" value="Unassembled WGS sequence"/>
</dbReference>
<evidence type="ECO:0000256" key="5">
    <source>
        <dbReference type="ARBA" id="ARBA00022553"/>
    </source>
</evidence>
<keyword evidence="11" id="KW-0520">NAD</keyword>
<keyword evidence="14" id="KW-0511">Multifunctional enzyme</keyword>
<keyword evidence="5" id="KW-0597">Phosphoprotein</keyword>
<evidence type="ECO:0000256" key="11">
    <source>
        <dbReference type="ARBA" id="ARBA00023027"/>
    </source>
</evidence>
<dbReference type="Pfam" id="PF00109">
    <property type="entry name" value="ketoacyl-synt"/>
    <property type="match status" value="1"/>
</dbReference>